<dbReference type="EMBL" id="MT144606">
    <property type="protein sequence ID" value="QJH94798.1"/>
    <property type="molecule type" value="Genomic_DNA"/>
</dbReference>
<organism evidence="1">
    <name type="scientific">viral metagenome</name>
    <dbReference type="NCBI Taxonomy" id="1070528"/>
    <lineage>
        <taxon>unclassified sequences</taxon>
        <taxon>metagenomes</taxon>
        <taxon>organismal metagenomes</taxon>
    </lineage>
</organism>
<proteinExistence type="predicted"/>
<name>A0A6H1ZGB3_9ZZZZ</name>
<accession>A0A6H1ZGB3</accession>
<sequence length="79" mass="9265">MAVFQELRCSLSKQALTYQVVGAEPTEFKIANIPFSQPYNRERCREELIAWFEQRFPEHSLKVDIKRSSPIFEAQVFLA</sequence>
<evidence type="ECO:0000313" key="2">
    <source>
        <dbReference type="EMBL" id="QJH94798.1"/>
    </source>
</evidence>
<evidence type="ECO:0000313" key="1">
    <source>
        <dbReference type="EMBL" id="QJA46594.1"/>
    </source>
</evidence>
<gene>
    <name evidence="1" type="ORF">TM448A00456_0034</name>
    <name evidence="2" type="ORF">TM448B00301_0040</name>
</gene>
<protein>
    <submittedName>
        <fullName evidence="1">Uncharacterized protein</fullName>
    </submittedName>
</protein>
<reference evidence="1" key="1">
    <citation type="submission" date="2020-03" db="EMBL/GenBank/DDBJ databases">
        <title>The deep terrestrial virosphere.</title>
        <authorList>
            <person name="Holmfeldt K."/>
            <person name="Nilsson E."/>
            <person name="Simone D."/>
            <person name="Lopez-Fernandez M."/>
            <person name="Wu X."/>
            <person name="de Brujin I."/>
            <person name="Lundin D."/>
            <person name="Andersson A."/>
            <person name="Bertilsson S."/>
            <person name="Dopson M."/>
        </authorList>
    </citation>
    <scope>NUCLEOTIDE SEQUENCE</scope>
    <source>
        <strain evidence="1">TM448A00456</strain>
        <strain evidence="2">TM448B00301</strain>
    </source>
</reference>
<dbReference type="EMBL" id="MT144015">
    <property type="protein sequence ID" value="QJA46594.1"/>
    <property type="molecule type" value="Genomic_DNA"/>
</dbReference>
<dbReference type="AlphaFoldDB" id="A0A6H1ZGB3"/>